<evidence type="ECO:0000313" key="1">
    <source>
        <dbReference type="EMBL" id="ADV35706.1"/>
    </source>
</evidence>
<protein>
    <submittedName>
        <fullName evidence="1">Uncharacterized protein</fullName>
    </submittedName>
</protein>
<proteinExistence type="predicted"/>
<dbReference type="RefSeq" id="YP_004306361.1">
    <property type="nucleotide sequence ID" value="NC_015264.1"/>
</dbReference>
<evidence type="ECO:0000313" key="2">
    <source>
        <dbReference type="Proteomes" id="UP000007475"/>
    </source>
</evidence>
<gene>
    <name evidence="1" type="ORF">phiIBB-PF7Ap41</name>
</gene>
<name>E9KII1_9CAUD</name>
<accession>E9KII1</accession>
<dbReference type="Proteomes" id="UP000007475">
    <property type="component" value="Segment"/>
</dbReference>
<organism evidence="1 2">
    <name type="scientific">Pseudomonas phage phiIBB-PF7A</name>
    <dbReference type="NCBI Taxonomy" id="942165"/>
    <lineage>
        <taxon>Viruses</taxon>
        <taxon>Duplodnaviria</taxon>
        <taxon>Heunggongvirae</taxon>
        <taxon>Uroviricota</taxon>
        <taxon>Caudoviricetes</taxon>
        <taxon>Autographivirales</taxon>
        <taxon>Autotranscriptaviridae</taxon>
        <taxon>Studiervirinae</taxon>
        <taxon>Pifdecavirus</taxon>
        <taxon>Pifdecavirus IBBPF7A</taxon>
    </lineage>
</organism>
<dbReference type="KEGG" id="vg:10323829"/>
<keyword evidence="2" id="KW-1185">Reference proteome</keyword>
<dbReference type="GeneID" id="10323829"/>
<dbReference type="EMBL" id="GU583987">
    <property type="protein sequence ID" value="ADV35706.1"/>
    <property type="molecule type" value="Genomic_DNA"/>
</dbReference>
<reference evidence="1 2" key="1">
    <citation type="journal article" date="2011" name="Virol. J.">
        <title>Complete genome sequence of the lytic Pseudomonas fluorescens phage phiIBB-PF7A.</title>
        <authorList>
            <person name="Sillankorva S."/>
            <person name="Kluskens L.D."/>
            <person name="Lingohr E.J."/>
            <person name="Kropinski A.M."/>
            <person name="Neubauer P."/>
            <person name="Azeredo J."/>
        </authorList>
    </citation>
    <scope>NUCLEOTIDE SEQUENCE [LARGE SCALE GENOMIC DNA]</scope>
</reference>
<sequence length="105" mass="11581">MGHPVPFRVQHIKALQGSLQGSLQEFTINFPYRTSHRLTHRVPPWPLSSTLTASGAPLRGSLRCWAPTDNHQGIPVGGPSMGYLMSYLGAHHEPFKGSCQPSRDH</sequence>